<gene>
    <name evidence="3" type="ORF">SKAU_G00236720</name>
</gene>
<feature type="domain" description="Helitron helicase-like" evidence="2">
    <location>
        <begin position="230"/>
        <end position="341"/>
    </location>
</feature>
<accession>A0A9Q1ITX6</accession>
<evidence type="ECO:0000313" key="4">
    <source>
        <dbReference type="Proteomes" id="UP001152622"/>
    </source>
</evidence>
<dbReference type="OrthoDB" id="9902840at2759"/>
<proteinExistence type="predicted"/>
<dbReference type="InterPro" id="IPR025476">
    <property type="entry name" value="Helitron_helicase-like"/>
</dbReference>
<evidence type="ECO:0000256" key="1">
    <source>
        <dbReference type="SAM" id="MobiDB-lite"/>
    </source>
</evidence>
<dbReference type="PANTHER" id="PTHR45786:SF74">
    <property type="entry name" value="ATP-DEPENDENT DNA HELICASE"/>
    <property type="match status" value="1"/>
</dbReference>
<dbReference type="AlphaFoldDB" id="A0A9Q1ITX6"/>
<protein>
    <recommendedName>
        <fullName evidence="2">Helitron helicase-like domain-containing protein</fullName>
    </recommendedName>
</protein>
<evidence type="ECO:0000313" key="3">
    <source>
        <dbReference type="EMBL" id="KAJ8352196.1"/>
    </source>
</evidence>
<feature type="region of interest" description="Disordered" evidence="1">
    <location>
        <begin position="1"/>
        <end position="39"/>
    </location>
</feature>
<reference evidence="3" key="1">
    <citation type="journal article" date="2023" name="Science">
        <title>Genome structures resolve the early diversification of teleost fishes.</title>
        <authorList>
            <person name="Parey E."/>
            <person name="Louis A."/>
            <person name="Montfort J."/>
            <person name="Bouchez O."/>
            <person name="Roques C."/>
            <person name="Iampietro C."/>
            <person name="Lluch J."/>
            <person name="Castinel A."/>
            <person name="Donnadieu C."/>
            <person name="Desvignes T."/>
            <person name="Floi Bucao C."/>
            <person name="Jouanno E."/>
            <person name="Wen M."/>
            <person name="Mejri S."/>
            <person name="Dirks R."/>
            <person name="Jansen H."/>
            <person name="Henkel C."/>
            <person name="Chen W.J."/>
            <person name="Zahm M."/>
            <person name="Cabau C."/>
            <person name="Klopp C."/>
            <person name="Thompson A.W."/>
            <person name="Robinson-Rechavi M."/>
            <person name="Braasch I."/>
            <person name="Lecointre G."/>
            <person name="Bobe J."/>
            <person name="Postlethwait J.H."/>
            <person name="Berthelot C."/>
            <person name="Roest Crollius H."/>
            <person name="Guiguen Y."/>
        </authorList>
    </citation>
    <scope>NUCLEOTIDE SEQUENCE</scope>
    <source>
        <strain evidence="3">WJC10195</strain>
    </source>
</reference>
<sequence length="341" mass="39541">MRAERQENDLERHKGTREEETRKQREDRQARDAVRHQEVHRARLEQARHDNRNLARYDDTDFFREELHEQGRTPLFSQIYFHNPAHELEYRCAHTSNSSLNEEFLLRAQQAIHECNPYVQQFKSAIEYVAQNDSANELKIVLTACTRRRDLHRGTMNLPSPDSDVAVIAPGATITEQFGNLAVTLHVRGGRLQTIDAMHAAYDPLSYVLLLPCGSQGYHTELTGITPTSFYRYHLQVRNPAHHFNLMLRSGKLTQQYVCDMIAKMESHRLDWIRYNQKSIKAEKYKVIVDALNSDAEVIPGCLTILPPSIYGSPRWYAKEFQDAMALVRIKGKPDFFLTFT</sequence>
<name>A0A9Q1ITX6_SYNKA</name>
<organism evidence="3 4">
    <name type="scientific">Synaphobranchus kaupii</name>
    <name type="common">Kaup's arrowtooth eel</name>
    <dbReference type="NCBI Taxonomy" id="118154"/>
    <lineage>
        <taxon>Eukaryota</taxon>
        <taxon>Metazoa</taxon>
        <taxon>Chordata</taxon>
        <taxon>Craniata</taxon>
        <taxon>Vertebrata</taxon>
        <taxon>Euteleostomi</taxon>
        <taxon>Actinopterygii</taxon>
        <taxon>Neopterygii</taxon>
        <taxon>Teleostei</taxon>
        <taxon>Anguilliformes</taxon>
        <taxon>Synaphobranchidae</taxon>
        <taxon>Synaphobranchus</taxon>
    </lineage>
</organism>
<keyword evidence="4" id="KW-1185">Reference proteome</keyword>
<evidence type="ECO:0000259" key="2">
    <source>
        <dbReference type="Pfam" id="PF14214"/>
    </source>
</evidence>
<dbReference type="EMBL" id="JAINUF010000008">
    <property type="protein sequence ID" value="KAJ8352196.1"/>
    <property type="molecule type" value="Genomic_DNA"/>
</dbReference>
<comment type="caution">
    <text evidence="3">The sequence shown here is derived from an EMBL/GenBank/DDBJ whole genome shotgun (WGS) entry which is preliminary data.</text>
</comment>
<dbReference type="Proteomes" id="UP001152622">
    <property type="component" value="Chromosome 8"/>
</dbReference>
<dbReference type="PANTHER" id="PTHR45786">
    <property type="entry name" value="DNA BINDING PROTEIN-LIKE"/>
    <property type="match status" value="1"/>
</dbReference>
<dbReference type="Pfam" id="PF14214">
    <property type="entry name" value="Helitron_like_N"/>
    <property type="match status" value="1"/>
</dbReference>